<name>A0A137ZZM2_9ACTN</name>
<accession>A0A137ZZM2</accession>
<evidence type="ECO:0000313" key="4">
    <source>
        <dbReference type="Proteomes" id="UP000070258"/>
    </source>
</evidence>
<evidence type="ECO:0000313" key="3">
    <source>
        <dbReference type="EMBL" id="KXP03599.1"/>
    </source>
</evidence>
<sequence>MKHRILTLAVVVAAVGATLSAPAIAQAESLWGAIAVDDDGTAWPTTNHHSAAAAEADAKAYCGGRRGCDVLVVFNDGCGAVAWSDEQWHGGHGPTLGAAQESALRLNGGGAIQAWVCTDGHG</sequence>
<comment type="caution">
    <text evidence="3">The sequence shown here is derived from an EMBL/GenBank/DDBJ whole genome shotgun (WGS) entry which is preliminary data.</text>
</comment>
<proteinExistence type="predicted"/>
<protein>
    <recommendedName>
        <fullName evidence="2">DUF4189 domain-containing protein</fullName>
    </recommendedName>
</protein>
<organism evidence="3 4">
    <name type="scientific">Tsukamurella pseudospumae</name>
    <dbReference type="NCBI Taxonomy" id="239498"/>
    <lineage>
        <taxon>Bacteria</taxon>
        <taxon>Bacillati</taxon>
        <taxon>Actinomycetota</taxon>
        <taxon>Actinomycetes</taxon>
        <taxon>Mycobacteriales</taxon>
        <taxon>Tsukamurellaceae</taxon>
        <taxon>Tsukamurella</taxon>
    </lineage>
</organism>
<evidence type="ECO:0000256" key="1">
    <source>
        <dbReference type="SAM" id="SignalP"/>
    </source>
</evidence>
<dbReference type="OrthoDB" id="4382031at2"/>
<reference evidence="4" key="1">
    <citation type="submission" date="2016-02" db="EMBL/GenBank/DDBJ databases">
        <authorList>
            <person name="Wen L."/>
            <person name="He K."/>
            <person name="Yang H."/>
        </authorList>
    </citation>
    <scope>NUCLEOTIDE SEQUENCE [LARGE SCALE GENOMIC DNA]</scope>
    <source>
        <strain evidence="4">JCM 15929</strain>
    </source>
</reference>
<dbReference type="RefSeq" id="WP_068574536.1">
    <property type="nucleotide sequence ID" value="NZ_LSRF01000058.1"/>
</dbReference>
<dbReference type="AlphaFoldDB" id="A0A137ZZM2"/>
<feature type="chain" id="PRO_5038945222" description="DUF4189 domain-containing protein" evidence="1">
    <location>
        <begin position="26"/>
        <end position="122"/>
    </location>
</feature>
<feature type="domain" description="DUF4189" evidence="2">
    <location>
        <begin position="31"/>
        <end position="105"/>
    </location>
</feature>
<feature type="signal peptide" evidence="1">
    <location>
        <begin position="1"/>
        <end position="25"/>
    </location>
</feature>
<dbReference type="STRING" id="239498.AXK60_17490"/>
<dbReference type="Proteomes" id="UP000070258">
    <property type="component" value="Unassembled WGS sequence"/>
</dbReference>
<keyword evidence="1" id="KW-0732">Signal</keyword>
<gene>
    <name evidence="3" type="ORF">AXK60_17490</name>
</gene>
<evidence type="ECO:0000259" key="2">
    <source>
        <dbReference type="Pfam" id="PF13827"/>
    </source>
</evidence>
<dbReference type="InterPro" id="IPR025240">
    <property type="entry name" value="DUF4189"/>
</dbReference>
<dbReference type="Pfam" id="PF13827">
    <property type="entry name" value="DUF4189"/>
    <property type="match status" value="1"/>
</dbReference>
<dbReference type="EMBL" id="LSRF01000058">
    <property type="protein sequence ID" value="KXP03599.1"/>
    <property type="molecule type" value="Genomic_DNA"/>
</dbReference>